<keyword evidence="6" id="KW-1133">Transmembrane helix</keyword>
<keyword evidence="6" id="KW-0472">Membrane</keyword>
<dbReference type="GO" id="GO:0050660">
    <property type="term" value="F:flavin adenine dinucleotide binding"/>
    <property type="evidence" value="ECO:0007669"/>
    <property type="project" value="InterPro"/>
</dbReference>
<dbReference type="InterPro" id="IPR045170">
    <property type="entry name" value="MTOX"/>
</dbReference>
<dbReference type="Gene3D" id="3.50.50.60">
    <property type="entry name" value="FAD/NAD(P)-binding domain"/>
    <property type="match status" value="1"/>
</dbReference>
<dbReference type="InterPro" id="IPR006076">
    <property type="entry name" value="FAD-dep_OxRdtase"/>
</dbReference>
<evidence type="ECO:0000256" key="3">
    <source>
        <dbReference type="ARBA" id="ARBA00022630"/>
    </source>
</evidence>
<dbReference type="OrthoDB" id="2219495at2759"/>
<comment type="caution">
    <text evidence="8">The sequence shown here is derived from an EMBL/GenBank/DDBJ whole genome shotgun (WGS) entry which is preliminary data.</text>
</comment>
<dbReference type="InterPro" id="IPR036188">
    <property type="entry name" value="FAD/NAD-bd_sf"/>
</dbReference>
<proteinExistence type="inferred from homology"/>
<dbReference type="SUPFAM" id="SSF51905">
    <property type="entry name" value="FAD/NAD(P)-binding domain"/>
    <property type="match status" value="1"/>
</dbReference>
<dbReference type="STRING" id="52247.A0A4T0WUP8"/>
<evidence type="ECO:0000256" key="2">
    <source>
        <dbReference type="ARBA" id="ARBA00010989"/>
    </source>
</evidence>
<feature type="domain" description="FAD dependent oxidoreductase" evidence="7">
    <location>
        <begin position="11"/>
        <end position="440"/>
    </location>
</feature>
<dbReference type="PANTHER" id="PTHR10961:SF15">
    <property type="entry name" value="FAD DEPENDENT OXIDOREDUCTASE DOMAIN-CONTAINING PROTEIN"/>
    <property type="match status" value="1"/>
</dbReference>
<dbReference type="PANTHER" id="PTHR10961">
    <property type="entry name" value="PEROXISOMAL SARCOSINE OXIDASE"/>
    <property type="match status" value="1"/>
</dbReference>
<evidence type="ECO:0000256" key="5">
    <source>
        <dbReference type="ARBA" id="ARBA00023002"/>
    </source>
</evidence>
<feature type="transmembrane region" description="Helical" evidence="6">
    <location>
        <begin position="12"/>
        <end position="29"/>
    </location>
</feature>
<keyword evidence="5" id="KW-0560">Oxidoreductase</keyword>
<keyword evidence="3" id="KW-0285">Flavoprotein</keyword>
<evidence type="ECO:0000259" key="7">
    <source>
        <dbReference type="Pfam" id="PF01266"/>
    </source>
</evidence>
<evidence type="ECO:0000313" key="9">
    <source>
        <dbReference type="Proteomes" id="UP000307173"/>
    </source>
</evidence>
<comment type="similarity">
    <text evidence="2">Belongs to the MSOX/MTOX family.</text>
</comment>
<dbReference type="Pfam" id="PF01266">
    <property type="entry name" value="DAO"/>
    <property type="match status" value="1"/>
</dbReference>
<evidence type="ECO:0000256" key="1">
    <source>
        <dbReference type="ARBA" id="ARBA00001974"/>
    </source>
</evidence>
<dbReference type="Gene3D" id="3.30.9.10">
    <property type="entry name" value="D-Amino Acid Oxidase, subunit A, domain 2"/>
    <property type="match status" value="1"/>
</dbReference>
<name>A0A4T0WUP8_9ASCO</name>
<dbReference type="EMBL" id="SELW01000679">
    <property type="protein sequence ID" value="TID13338.1"/>
    <property type="molecule type" value="Genomic_DNA"/>
</dbReference>
<evidence type="ECO:0000313" key="8">
    <source>
        <dbReference type="EMBL" id="TID13338.1"/>
    </source>
</evidence>
<sequence>MPSPEYSKDSKIIVVGSGVFGLSTAYNLIKAGYKNIEIFDRTNYDTEKYSPLKQSDSASGDINKFFRVYYEDKSLYSKLAIEALDIWNSWNSEIQNLSDEDKARFIDDDLELIRQSCGLRINDTKDTVPVELKNLEGFTELGLRDTQYNLTSERDLLRAKLTGLDRKLEVIRDLKARGKVTTVSGTLDSIGRMLKADKACFYVKILLENEGVIFHYGDEGTFVSPIYCPKSATTVKGIRTKDGKEHKADLVVVSAGPWSTSLVLQLQHRTQASLANIVYLEIPKTRQDLIDKYSEYPHIQWKTTTSEFDRNEGKFAGEGGFAFFPNTKKEGILKVNTRQTKYLNPVKVGDDYISVPKTLGDEKLPKSVIQEAKDILMTLCPDVVTLPGVKVQSKLIWYTDSINSDFIIDFVPGYENLIVATGGSAHGFKFLPVLGKTVVSRLKGEETSYTKLFKWKNEEDIIVDNYGLKDKDINADERRNFNNAVFVDETDLVFNENDLSRLETVTLV</sequence>
<gene>
    <name evidence="8" type="ORF">CANINC_004936</name>
</gene>
<evidence type="ECO:0000256" key="6">
    <source>
        <dbReference type="SAM" id="Phobius"/>
    </source>
</evidence>
<keyword evidence="6" id="KW-0812">Transmembrane</keyword>
<keyword evidence="9" id="KW-1185">Reference proteome</keyword>
<comment type="cofactor">
    <cofactor evidence="1">
        <name>FAD</name>
        <dbReference type="ChEBI" id="CHEBI:57692"/>
    </cofactor>
</comment>
<protein>
    <recommendedName>
        <fullName evidence="7">FAD dependent oxidoreductase domain-containing protein</fullName>
    </recommendedName>
</protein>
<accession>A0A4T0WUP8</accession>
<dbReference type="GO" id="GO:0008115">
    <property type="term" value="F:sarcosine oxidase activity"/>
    <property type="evidence" value="ECO:0007669"/>
    <property type="project" value="TreeGrafter"/>
</dbReference>
<evidence type="ECO:0000256" key="4">
    <source>
        <dbReference type="ARBA" id="ARBA00022827"/>
    </source>
</evidence>
<reference evidence="8 9" key="1">
    <citation type="journal article" date="2019" name="Front. Genet.">
        <title>Whole-Genome Sequencing of the Opportunistic Yeast Pathogen Candida inconspicua Uncovers Its Hybrid Origin.</title>
        <authorList>
            <person name="Mixao V."/>
            <person name="Hansen A.P."/>
            <person name="Saus E."/>
            <person name="Boekhout T."/>
            <person name="Lass-Florl C."/>
            <person name="Gabaldon T."/>
        </authorList>
    </citation>
    <scope>NUCLEOTIDE SEQUENCE [LARGE SCALE GENOMIC DNA]</scope>
    <source>
        <strain evidence="8 9">CBS 180</strain>
    </source>
</reference>
<dbReference type="Proteomes" id="UP000307173">
    <property type="component" value="Unassembled WGS sequence"/>
</dbReference>
<dbReference type="AlphaFoldDB" id="A0A4T0WUP8"/>
<organism evidence="8 9">
    <name type="scientific">Pichia inconspicua</name>
    <dbReference type="NCBI Taxonomy" id="52247"/>
    <lineage>
        <taxon>Eukaryota</taxon>
        <taxon>Fungi</taxon>
        <taxon>Dikarya</taxon>
        <taxon>Ascomycota</taxon>
        <taxon>Saccharomycotina</taxon>
        <taxon>Pichiomycetes</taxon>
        <taxon>Pichiales</taxon>
        <taxon>Pichiaceae</taxon>
        <taxon>Pichia</taxon>
    </lineage>
</organism>
<keyword evidence="4" id="KW-0274">FAD</keyword>